<name>E4Z5W8_OIKDI</name>
<gene>
    <name evidence="2" type="ORF">GSOID_T00027668001</name>
</gene>
<accession>E4Z5W8</accession>
<feature type="region of interest" description="Disordered" evidence="1">
    <location>
        <begin position="122"/>
        <end position="145"/>
    </location>
</feature>
<dbReference type="Proteomes" id="UP000011014">
    <property type="component" value="Unassembled WGS sequence"/>
</dbReference>
<proteinExistence type="predicted"/>
<sequence>YFIQNKRPACLEKYVRVCEQSSARRRAPLRRFRGQALLEGIEPAILEQLPIPDVAQSDFAAEEIEHDYPEPPLDPEDDGFENDSDFSESAVDFLNARLQRELEARRNMELLNNSLLPFNMYRSPVSDGPKTTTTGSSSVDKRRRNIQRTLEGYKGFADGRRIVPEIQQRDFTLPPPQTPTFMQRSPGSADGSFLFEPVNFNEPSTLESDEEQIVFLGGETEAVSMDVDLLEDRPVSPATMLREERLLVRPELGPRRLPPLCDCDEQVRFLAVPNNRIVQPDEKGALYGRPVTLNDRFDVIQPKGILRNPTNFPGRFVNSRKDKLVSLMDDLLFEQHDDMLELEKELSEGNFGVFIEFGTGTAELCNIETLTYKK</sequence>
<dbReference type="AlphaFoldDB" id="E4Z5W8"/>
<organism evidence="2">
    <name type="scientific">Oikopleura dioica</name>
    <name type="common">Tunicate</name>
    <dbReference type="NCBI Taxonomy" id="34765"/>
    <lineage>
        <taxon>Eukaryota</taxon>
        <taxon>Metazoa</taxon>
        <taxon>Chordata</taxon>
        <taxon>Tunicata</taxon>
        <taxon>Appendicularia</taxon>
        <taxon>Copelata</taxon>
        <taxon>Oikopleuridae</taxon>
        <taxon>Oikopleura</taxon>
    </lineage>
</organism>
<feature type="compositionally biased region" description="Polar residues" evidence="1">
    <location>
        <begin position="129"/>
        <end position="138"/>
    </location>
</feature>
<reference evidence="2" key="1">
    <citation type="journal article" date="2010" name="Science">
        <title>Plasticity of animal genome architecture unmasked by rapid evolution of a pelagic tunicate.</title>
        <authorList>
            <person name="Denoeud F."/>
            <person name="Henriet S."/>
            <person name="Mungpakdee S."/>
            <person name="Aury J.M."/>
            <person name="Da Silva C."/>
            <person name="Brinkmann H."/>
            <person name="Mikhaleva J."/>
            <person name="Olsen L.C."/>
            <person name="Jubin C."/>
            <person name="Canestro C."/>
            <person name="Bouquet J.M."/>
            <person name="Danks G."/>
            <person name="Poulain J."/>
            <person name="Campsteijn C."/>
            <person name="Adamski M."/>
            <person name="Cross I."/>
            <person name="Yadetie F."/>
            <person name="Muffato M."/>
            <person name="Louis A."/>
            <person name="Butcher S."/>
            <person name="Tsagkogeorga G."/>
            <person name="Konrad A."/>
            <person name="Singh S."/>
            <person name="Jensen M.F."/>
            <person name="Cong E.H."/>
            <person name="Eikeseth-Otteraa H."/>
            <person name="Noel B."/>
            <person name="Anthouard V."/>
            <person name="Porcel B.M."/>
            <person name="Kachouri-Lafond R."/>
            <person name="Nishino A."/>
            <person name="Ugolini M."/>
            <person name="Chourrout P."/>
            <person name="Nishida H."/>
            <person name="Aasland R."/>
            <person name="Huzurbazar S."/>
            <person name="Westhof E."/>
            <person name="Delsuc F."/>
            <person name="Lehrach H."/>
            <person name="Reinhardt R."/>
            <person name="Weissenbach J."/>
            <person name="Roy S.W."/>
            <person name="Artiguenave F."/>
            <person name="Postlethwait J.H."/>
            <person name="Manak J.R."/>
            <person name="Thompson E.M."/>
            <person name="Jaillon O."/>
            <person name="Du Pasquier L."/>
            <person name="Boudinot P."/>
            <person name="Liberles D.A."/>
            <person name="Volff J.N."/>
            <person name="Philippe H."/>
            <person name="Lenhard B."/>
            <person name="Roest Crollius H."/>
            <person name="Wincker P."/>
            <person name="Chourrout D."/>
        </authorList>
    </citation>
    <scope>NUCLEOTIDE SEQUENCE [LARGE SCALE GENOMIC DNA]</scope>
</reference>
<evidence type="ECO:0000313" key="2">
    <source>
        <dbReference type="EMBL" id="CBY43096.1"/>
    </source>
</evidence>
<protein>
    <submittedName>
        <fullName evidence="2">Uncharacterized protein</fullName>
    </submittedName>
</protein>
<evidence type="ECO:0000256" key="1">
    <source>
        <dbReference type="SAM" id="MobiDB-lite"/>
    </source>
</evidence>
<dbReference type="EMBL" id="FN657839">
    <property type="protein sequence ID" value="CBY43096.1"/>
    <property type="molecule type" value="Genomic_DNA"/>
</dbReference>
<feature type="non-terminal residue" evidence="2">
    <location>
        <position position="1"/>
    </location>
</feature>